<dbReference type="PANTHER" id="PTHR46401:SF2">
    <property type="entry name" value="GLYCOSYLTRANSFERASE WBBK-RELATED"/>
    <property type="match status" value="1"/>
</dbReference>
<gene>
    <name evidence="4" type="ordered locus">Spirs_4240</name>
</gene>
<dbReference type="Proteomes" id="UP000002318">
    <property type="component" value="Chromosome"/>
</dbReference>
<evidence type="ECO:0000259" key="2">
    <source>
        <dbReference type="Pfam" id="PF00534"/>
    </source>
</evidence>
<feature type="domain" description="Glycosyltransferase subfamily 4-like N-terminal" evidence="3">
    <location>
        <begin position="58"/>
        <end position="168"/>
    </location>
</feature>
<dbReference type="STRING" id="573413.Spirs_4240"/>
<protein>
    <submittedName>
        <fullName evidence="4">Glycosyl transferase group 1</fullName>
    </submittedName>
</protein>
<name>E1R9Z5_SEDSS</name>
<dbReference type="RefSeq" id="WP_013256770.1">
    <property type="nucleotide sequence ID" value="NC_014364.1"/>
</dbReference>
<organism evidence="4 5">
    <name type="scientific">Sediminispirochaeta smaragdinae (strain DSM 11293 / JCM 15392 / SEBR 4228)</name>
    <name type="common">Spirochaeta smaragdinae</name>
    <dbReference type="NCBI Taxonomy" id="573413"/>
    <lineage>
        <taxon>Bacteria</taxon>
        <taxon>Pseudomonadati</taxon>
        <taxon>Spirochaetota</taxon>
        <taxon>Spirochaetia</taxon>
        <taxon>Spirochaetales</taxon>
        <taxon>Spirochaetaceae</taxon>
        <taxon>Sediminispirochaeta</taxon>
    </lineage>
</organism>
<evidence type="ECO:0000256" key="1">
    <source>
        <dbReference type="ARBA" id="ARBA00022679"/>
    </source>
</evidence>
<dbReference type="GO" id="GO:0009103">
    <property type="term" value="P:lipopolysaccharide biosynthetic process"/>
    <property type="evidence" value="ECO:0007669"/>
    <property type="project" value="TreeGrafter"/>
</dbReference>
<dbReference type="Pfam" id="PF13439">
    <property type="entry name" value="Glyco_transf_4"/>
    <property type="match status" value="1"/>
</dbReference>
<proteinExistence type="predicted"/>
<dbReference type="InterPro" id="IPR028098">
    <property type="entry name" value="Glyco_trans_4-like_N"/>
</dbReference>
<accession>E1R9Z5</accession>
<evidence type="ECO:0000313" key="4">
    <source>
        <dbReference type="EMBL" id="ADK83314.1"/>
    </source>
</evidence>
<dbReference type="EMBL" id="CP002116">
    <property type="protein sequence ID" value="ADK83314.1"/>
    <property type="molecule type" value="Genomic_DNA"/>
</dbReference>
<feature type="domain" description="Glycosyl transferase family 1" evidence="2">
    <location>
        <begin position="183"/>
        <end position="344"/>
    </location>
</feature>
<dbReference type="KEGG" id="ssm:Spirs_4240"/>
<keyword evidence="5" id="KW-1185">Reference proteome</keyword>
<evidence type="ECO:0000313" key="5">
    <source>
        <dbReference type="Proteomes" id="UP000002318"/>
    </source>
</evidence>
<dbReference type="SUPFAM" id="SSF53756">
    <property type="entry name" value="UDP-Glycosyltransferase/glycogen phosphorylase"/>
    <property type="match status" value="1"/>
</dbReference>
<dbReference type="CDD" id="cd03809">
    <property type="entry name" value="GT4_MtfB-like"/>
    <property type="match status" value="1"/>
</dbReference>
<dbReference type="HOGENOM" id="CLU_009583_27_6_12"/>
<dbReference type="eggNOG" id="COG0438">
    <property type="taxonomic scope" value="Bacteria"/>
</dbReference>
<dbReference type="Pfam" id="PF00534">
    <property type="entry name" value="Glycos_transf_1"/>
    <property type="match status" value="1"/>
</dbReference>
<dbReference type="InterPro" id="IPR001296">
    <property type="entry name" value="Glyco_trans_1"/>
</dbReference>
<dbReference type="AlphaFoldDB" id="E1R9Z5"/>
<dbReference type="PANTHER" id="PTHR46401">
    <property type="entry name" value="GLYCOSYLTRANSFERASE WBBK-RELATED"/>
    <property type="match status" value="1"/>
</dbReference>
<keyword evidence="1 4" id="KW-0808">Transferase</keyword>
<dbReference type="GO" id="GO:0016757">
    <property type="term" value="F:glycosyltransferase activity"/>
    <property type="evidence" value="ECO:0007669"/>
    <property type="project" value="InterPro"/>
</dbReference>
<dbReference type="OrthoDB" id="9797829at2"/>
<sequence>MNHPTIGVFSKQLDNWTSGSGHHLHEMMKHILELNTKLRFVFIHYEASDNPIYKQVDEEILIPRNPLRAAAILRRHHFDVLHFTPLTIFAPIWATSGKKTATIHGVEQLLVPQFYGHAEMLHERILVPYYARKMDHIITVSQTSKNYFVEHFRVRPERVSVCYNAVNSAYRLLPEDGRLLPKRLLLGPEEPFIFHLSRFSERKNPWILLRAFAEFIKKRADTGIKLVIGGGQWENERVRAELQRLNIENRVVLAGFVTEEEAVQLYNSAKLFVFPSLAEGFGMPNIEAMACGCPVITSPIFAIPEIVGDAALVMKDPQDFHELANLFEQLVSDTTQRRELIRRGLQHAESFKSWVPSARKMLDVWEKLAGVTE</sequence>
<reference evidence="4 5" key="1">
    <citation type="journal article" date="2010" name="Stand. Genomic Sci.">
        <title>Complete genome sequence of Spirochaeta smaragdinae type strain (SEBR 4228).</title>
        <authorList>
            <person name="Mavromatis K."/>
            <person name="Yasawong M."/>
            <person name="Chertkov O."/>
            <person name="Lapidus A."/>
            <person name="Lucas S."/>
            <person name="Nolan M."/>
            <person name="Del Rio T.G."/>
            <person name="Tice H."/>
            <person name="Cheng J.F."/>
            <person name="Pitluck S."/>
            <person name="Liolios K."/>
            <person name="Ivanova N."/>
            <person name="Tapia R."/>
            <person name="Han C."/>
            <person name="Bruce D."/>
            <person name="Goodwin L."/>
            <person name="Pati A."/>
            <person name="Chen A."/>
            <person name="Palaniappan K."/>
            <person name="Land M."/>
            <person name="Hauser L."/>
            <person name="Chang Y.J."/>
            <person name="Jeffries C.D."/>
            <person name="Detter J.C."/>
            <person name="Rohde M."/>
            <person name="Brambilla E."/>
            <person name="Spring S."/>
            <person name="Goker M."/>
            <person name="Sikorski J."/>
            <person name="Woyke T."/>
            <person name="Bristow J."/>
            <person name="Eisen J.A."/>
            <person name="Markowitz V."/>
            <person name="Hugenholtz P."/>
            <person name="Klenk H.P."/>
            <person name="Kyrpides N.C."/>
        </authorList>
    </citation>
    <scope>NUCLEOTIDE SEQUENCE [LARGE SCALE GENOMIC DNA]</scope>
    <source>
        <strain evidence="5">DSM 11293 / JCM 15392 / SEBR 4228</strain>
    </source>
</reference>
<evidence type="ECO:0000259" key="3">
    <source>
        <dbReference type="Pfam" id="PF13439"/>
    </source>
</evidence>
<dbReference type="Gene3D" id="3.40.50.2000">
    <property type="entry name" value="Glycogen Phosphorylase B"/>
    <property type="match status" value="2"/>
</dbReference>
<dbReference type="CAZy" id="GT4">
    <property type="family name" value="Glycosyltransferase Family 4"/>
</dbReference>